<sequence>MTSKTGRCLCGAVRYAFAGEIIWTGHCHCESCRRATSSPVTSFFAVPRDGFSFTGDEPGAYRSSPNVMRRFCRTCGSPVAYEWDGKPGEVHLYSTSLDDHSDFVAGRHDFWNERVAWLNVVDDLPKHEDE</sequence>
<organism evidence="6 7">
    <name type="scientific">Oceaniradius stylonematis</name>
    <dbReference type="NCBI Taxonomy" id="2184161"/>
    <lineage>
        <taxon>Bacteria</taxon>
        <taxon>Pseudomonadati</taxon>
        <taxon>Pseudomonadota</taxon>
        <taxon>Alphaproteobacteria</taxon>
        <taxon>Hyphomicrobiales</taxon>
        <taxon>Ahrensiaceae</taxon>
        <taxon>Oceaniradius</taxon>
    </lineage>
</organism>
<keyword evidence="4" id="KW-0456">Lyase</keyword>
<dbReference type="PROSITE" id="PS51891">
    <property type="entry name" value="CENP_V_GFA"/>
    <property type="match status" value="1"/>
</dbReference>
<keyword evidence="7" id="KW-1185">Reference proteome</keyword>
<evidence type="ECO:0000256" key="3">
    <source>
        <dbReference type="ARBA" id="ARBA00022833"/>
    </source>
</evidence>
<dbReference type="GO" id="GO:0046872">
    <property type="term" value="F:metal ion binding"/>
    <property type="evidence" value="ECO:0007669"/>
    <property type="project" value="UniProtKB-KW"/>
</dbReference>
<dbReference type="Pfam" id="PF04828">
    <property type="entry name" value="GFA"/>
    <property type="match status" value="1"/>
</dbReference>
<dbReference type="RefSeq" id="WP_109766317.1">
    <property type="nucleotide sequence ID" value="NZ_JASHJQ010000018.1"/>
</dbReference>
<evidence type="ECO:0000256" key="2">
    <source>
        <dbReference type="ARBA" id="ARBA00022723"/>
    </source>
</evidence>
<dbReference type="InterPro" id="IPR006913">
    <property type="entry name" value="CENP-V/GFA"/>
</dbReference>
<dbReference type="GO" id="GO:0016846">
    <property type="term" value="F:carbon-sulfur lyase activity"/>
    <property type="evidence" value="ECO:0007669"/>
    <property type="project" value="InterPro"/>
</dbReference>
<dbReference type="Gene3D" id="3.90.1590.10">
    <property type="entry name" value="glutathione-dependent formaldehyde- activating enzyme (gfa)"/>
    <property type="match status" value="1"/>
</dbReference>
<proteinExistence type="inferred from homology"/>
<dbReference type="Proteomes" id="UP000246132">
    <property type="component" value="Unassembled WGS sequence"/>
</dbReference>
<dbReference type="AlphaFoldDB" id="A0A3A8A8F0"/>
<gene>
    <name evidence="6" type="ORF">DEM25_013855</name>
</gene>
<evidence type="ECO:0000313" key="6">
    <source>
        <dbReference type="EMBL" id="RKF05688.1"/>
    </source>
</evidence>
<evidence type="ECO:0000256" key="1">
    <source>
        <dbReference type="ARBA" id="ARBA00005495"/>
    </source>
</evidence>
<dbReference type="PANTHER" id="PTHR33337">
    <property type="entry name" value="GFA DOMAIN-CONTAINING PROTEIN"/>
    <property type="match status" value="1"/>
</dbReference>
<dbReference type="EMBL" id="QFWV02000008">
    <property type="protein sequence ID" value="RKF05688.1"/>
    <property type="molecule type" value="Genomic_DNA"/>
</dbReference>
<dbReference type="InterPro" id="IPR011057">
    <property type="entry name" value="Mss4-like_sf"/>
</dbReference>
<dbReference type="OrthoDB" id="9807246at2"/>
<comment type="caution">
    <text evidence="6">The sequence shown here is derived from an EMBL/GenBank/DDBJ whole genome shotgun (WGS) entry which is preliminary data.</text>
</comment>
<accession>A0A3A8A8F0</accession>
<keyword evidence="3" id="KW-0862">Zinc</keyword>
<evidence type="ECO:0000313" key="7">
    <source>
        <dbReference type="Proteomes" id="UP000246132"/>
    </source>
</evidence>
<protein>
    <submittedName>
        <fullName evidence="6">GFA family protein</fullName>
    </submittedName>
</protein>
<feature type="domain" description="CENP-V/GFA" evidence="5">
    <location>
        <begin position="4"/>
        <end position="112"/>
    </location>
</feature>
<dbReference type="PANTHER" id="PTHR33337:SF40">
    <property type="entry name" value="CENP-V_GFA DOMAIN-CONTAINING PROTEIN-RELATED"/>
    <property type="match status" value="1"/>
</dbReference>
<evidence type="ECO:0000259" key="5">
    <source>
        <dbReference type="PROSITE" id="PS51891"/>
    </source>
</evidence>
<dbReference type="SUPFAM" id="SSF51316">
    <property type="entry name" value="Mss4-like"/>
    <property type="match status" value="1"/>
</dbReference>
<name>A0A3A8A8F0_9HYPH</name>
<evidence type="ECO:0000256" key="4">
    <source>
        <dbReference type="ARBA" id="ARBA00023239"/>
    </source>
</evidence>
<keyword evidence="2" id="KW-0479">Metal-binding</keyword>
<reference evidence="6 7" key="1">
    <citation type="journal article" date="2018" name="Int. J. Syst. Bacteriol.">
        <title>Oceaniradius stylonemae gen. nov., sp. nov., isolated from a red alga, Stylonema cornu-cervi.</title>
        <authorList>
            <person name="Jeong S."/>
        </authorList>
    </citation>
    <scope>NUCLEOTIDE SEQUENCE [LARGE SCALE GENOMIC DNA]</scope>
    <source>
        <strain evidence="6 7">StC1</strain>
    </source>
</reference>
<comment type="similarity">
    <text evidence="1">Belongs to the Gfa family.</text>
</comment>